<keyword evidence="2" id="KW-1185">Reference proteome</keyword>
<sequence>MNPVFTIRYPNSSSETIQSSPFLPLLASCQILGGAINQDDDGIATNIHLSVLEEVVSHHTEGGRNYICAAQVCEQNMKLKFLPFPSLTELLNTIKGPKGTFPIPYLKLLSPPTVLLQKPSGATIGNGFPSICTPPAREQGLPFLVFLATISTLGFAGFRLSGGRAAARRWPPPQRRWWWRWLAREEAGWPAAASARPAIVFVILRRLDLWGHVDGSEPALPPPTASHADDSSTVNIAASVQRSHMAKWCSDKSHAIAIFC</sequence>
<evidence type="ECO:0000313" key="2">
    <source>
        <dbReference type="Proteomes" id="UP001418222"/>
    </source>
</evidence>
<comment type="caution">
    <text evidence="1">The sequence shown here is derived from an EMBL/GenBank/DDBJ whole genome shotgun (WGS) entry which is preliminary data.</text>
</comment>
<dbReference type="AlphaFoldDB" id="A0AAP0GEL2"/>
<organism evidence="1 2">
    <name type="scientific">Platanthera zijinensis</name>
    <dbReference type="NCBI Taxonomy" id="2320716"/>
    <lineage>
        <taxon>Eukaryota</taxon>
        <taxon>Viridiplantae</taxon>
        <taxon>Streptophyta</taxon>
        <taxon>Embryophyta</taxon>
        <taxon>Tracheophyta</taxon>
        <taxon>Spermatophyta</taxon>
        <taxon>Magnoliopsida</taxon>
        <taxon>Liliopsida</taxon>
        <taxon>Asparagales</taxon>
        <taxon>Orchidaceae</taxon>
        <taxon>Orchidoideae</taxon>
        <taxon>Orchideae</taxon>
        <taxon>Orchidinae</taxon>
        <taxon>Platanthera</taxon>
    </lineage>
</organism>
<dbReference type="Proteomes" id="UP001418222">
    <property type="component" value="Unassembled WGS sequence"/>
</dbReference>
<name>A0AAP0GEL2_9ASPA</name>
<gene>
    <name evidence="1" type="ORF">KSP39_PZI002736</name>
</gene>
<evidence type="ECO:0000313" key="1">
    <source>
        <dbReference type="EMBL" id="KAK8954953.1"/>
    </source>
</evidence>
<proteinExistence type="predicted"/>
<accession>A0AAP0GEL2</accession>
<reference evidence="1 2" key="1">
    <citation type="journal article" date="2022" name="Nat. Plants">
        <title>Genomes of leafy and leafless Platanthera orchids illuminate the evolution of mycoheterotrophy.</title>
        <authorList>
            <person name="Li M.H."/>
            <person name="Liu K.W."/>
            <person name="Li Z."/>
            <person name="Lu H.C."/>
            <person name="Ye Q.L."/>
            <person name="Zhang D."/>
            <person name="Wang J.Y."/>
            <person name="Li Y.F."/>
            <person name="Zhong Z.M."/>
            <person name="Liu X."/>
            <person name="Yu X."/>
            <person name="Liu D.K."/>
            <person name="Tu X.D."/>
            <person name="Liu B."/>
            <person name="Hao Y."/>
            <person name="Liao X.Y."/>
            <person name="Jiang Y.T."/>
            <person name="Sun W.H."/>
            <person name="Chen J."/>
            <person name="Chen Y.Q."/>
            <person name="Ai Y."/>
            <person name="Zhai J.W."/>
            <person name="Wu S.S."/>
            <person name="Zhou Z."/>
            <person name="Hsiao Y.Y."/>
            <person name="Wu W.L."/>
            <person name="Chen Y.Y."/>
            <person name="Lin Y.F."/>
            <person name="Hsu J.L."/>
            <person name="Li C.Y."/>
            <person name="Wang Z.W."/>
            <person name="Zhao X."/>
            <person name="Zhong W.Y."/>
            <person name="Ma X.K."/>
            <person name="Ma L."/>
            <person name="Huang J."/>
            <person name="Chen G.Z."/>
            <person name="Huang M.Z."/>
            <person name="Huang L."/>
            <person name="Peng D.H."/>
            <person name="Luo Y.B."/>
            <person name="Zou S.Q."/>
            <person name="Chen S.P."/>
            <person name="Lan S."/>
            <person name="Tsai W.C."/>
            <person name="Van de Peer Y."/>
            <person name="Liu Z.J."/>
        </authorList>
    </citation>
    <scope>NUCLEOTIDE SEQUENCE [LARGE SCALE GENOMIC DNA]</scope>
    <source>
        <strain evidence="1">Lor287</strain>
    </source>
</reference>
<dbReference type="EMBL" id="JBBWWQ010000002">
    <property type="protein sequence ID" value="KAK8954953.1"/>
    <property type="molecule type" value="Genomic_DNA"/>
</dbReference>
<protein>
    <submittedName>
        <fullName evidence="1">Uncharacterized protein</fullName>
    </submittedName>
</protein>